<dbReference type="Pfam" id="PF02518">
    <property type="entry name" value="HATPase_c"/>
    <property type="match status" value="1"/>
</dbReference>
<dbReference type="InterPro" id="IPR036890">
    <property type="entry name" value="HATPase_C_sf"/>
</dbReference>
<feature type="domain" description="Histidine kinase" evidence="5">
    <location>
        <begin position="272"/>
        <end position="489"/>
    </location>
</feature>
<dbReference type="PRINTS" id="PR00344">
    <property type="entry name" value="BCTRLSENSOR"/>
</dbReference>
<keyword evidence="7" id="KW-1185">Reference proteome</keyword>
<evidence type="ECO:0000256" key="4">
    <source>
        <dbReference type="SAM" id="Phobius"/>
    </source>
</evidence>
<comment type="caution">
    <text evidence="6">The sequence shown here is derived from an EMBL/GenBank/DDBJ whole genome shotgun (WGS) entry which is preliminary data.</text>
</comment>
<gene>
    <name evidence="6" type="ORF">B9Z37_14070</name>
</gene>
<dbReference type="SUPFAM" id="SSF55874">
    <property type="entry name" value="ATPase domain of HSP90 chaperone/DNA topoisomerase II/histidine kinase"/>
    <property type="match status" value="1"/>
</dbReference>
<keyword evidence="4" id="KW-0812">Transmembrane</keyword>
<evidence type="ECO:0000256" key="1">
    <source>
        <dbReference type="ARBA" id="ARBA00000085"/>
    </source>
</evidence>
<dbReference type="EC" id="2.7.13.3" evidence="2"/>
<dbReference type="InterPro" id="IPR004358">
    <property type="entry name" value="Sig_transdc_His_kin-like_C"/>
</dbReference>
<dbReference type="RefSeq" id="WP_108313629.1">
    <property type="nucleotide sequence ID" value="NZ_NESN01000005.1"/>
</dbReference>
<dbReference type="CDD" id="cd00082">
    <property type="entry name" value="HisKA"/>
    <property type="match status" value="1"/>
</dbReference>
<name>A0A315E6J1_9BURK</name>
<organism evidence="6 7">
    <name type="scientific">Limnohabitans parvus II-B4</name>
    <dbReference type="NCBI Taxonomy" id="1293052"/>
    <lineage>
        <taxon>Bacteria</taxon>
        <taxon>Pseudomonadati</taxon>
        <taxon>Pseudomonadota</taxon>
        <taxon>Betaproteobacteria</taxon>
        <taxon>Burkholderiales</taxon>
        <taxon>Comamonadaceae</taxon>
        <taxon>Limnohabitans</taxon>
    </lineage>
</organism>
<dbReference type="InterPro" id="IPR036097">
    <property type="entry name" value="HisK_dim/P_sf"/>
</dbReference>
<dbReference type="AlphaFoldDB" id="A0A315E6J1"/>
<evidence type="ECO:0000313" key="7">
    <source>
        <dbReference type="Proteomes" id="UP000250790"/>
    </source>
</evidence>
<comment type="catalytic activity">
    <reaction evidence="1">
        <text>ATP + protein L-histidine = ADP + protein N-phospho-L-histidine.</text>
        <dbReference type="EC" id="2.7.13.3"/>
    </reaction>
</comment>
<feature type="transmembrane region" description="Helical" evidence="4">
    <location>
        <begin position="120"/>
        <end position="138"/>
    </location>
</feature>
<dbReference type="SUPFAM" id="SSF47384">
    <property type="entry name" value="Homodimeric domain of signal transducing histidine kinase"/>
    <property type="match status" value="1"/>
</dbReference>
<dbReference type="InterPro" id="IPR003594">
    <property type="entry name" value="HATPase_dom"/>
</dbReference>
<feature type="transmembrane region" description="Helical" evidence="4">
    <location>
        <begin position="192"/>
        <end position="212"/>
    </location>
</feature>
<dbReference type="Proteomes" id="UP000250790">
    <property type="component" value="Unassembled WGS sequence"/>
</dbReference>
<evidence type="ECO:0000256" key="2">
    <source>
        <dbReference type="ARBA" id="ARBA00012438"/>
    </source>
</evidence>
<dbReference type="Gene3D" id="3.30.565.10">
    <property type="entry name" value="Histidine kinase-like ATPase, C-terminal domain"/>
    <property type="match status" value="1"/>
</dbReference>
<evidence type="ECO:0000256" key="3">
    <source>
        <dbReference type="ARBA" id="ARBA00022553"/>
    </source>
</evidence>
<protein>
    <recommendedName>
        <fullName evidence="2">histidine kinase</fullName>
        <ecNumber evidence="2">2.7.13.3</ecNumber>
    </recommendedName>
</protein>
<feature type="transmembrane region" description="Helical" evidence="4">
    <location>
        <begin position="64"/>
        <end position="81"/>
    </location>
</feature>
<dbReference type="PANTHER" id="PTHR43065:SF42">
    <property type="entry name" value="TWO-COMPONENT SENSOR PPRA"/>
    <property type="match status" value="1"/>
</dbReference>
<keyword evidence="3" id="KW-0597">Phosphoprotein</keyword>
<dbReference type="SMART" id="SM00387">
    <property type="entry name" value="HATPase_c"/>
    <property type="match status" value="1"/>
</dbReference>
<dbReference type="Gene3D" id="1.10.287.130">
    <property type="match status" value="1"/>
</dbReference>
<evidence type="ECO:0000313" key="6">
    <source>
        <dbReference type="EMBL" id="PUE52185.1"/>
    </source>
</evidence>
<dbReference type="PROSITE" id="PS50109">
    <property type="entry name" value="HIS_KIN"/>
    <property type="match status" value="1"/>
</dbReference>
<keyword evidence="4" id="KW-1133">Transmembrane helix</keyword>
<evidence type="ECO:0000259" key="5">
    <source>
        <dbReference type="PROSITE" id="PS50109"/>
    </source>
</evidence>
<dbReference type="GO" id="GO:0000155">
    <property type="term" value="F:phosphorelay sensor kinase activity"/>
    <property type="evidence" value="ECO:0007669"/>
    <property type="project" value="InterPro"/>
</dbReference>
<dbReference type="EMBL" id="NESN01000005">
    <property type="protein sequence ID" value="PUE52185.1"/>
    <property type="molecule type" value="Genomic_DNA"/>
</dbReference>
<dbReference type="Pfam" id="PF00512">
    <property type="entry name" value="HisKA"/>
    <property type="match status" value="1"/>
</dbReference>
<dbReference type="SMART" id="SM00388">
    <property type="entry name" value="HisKA"/>
    <property type="match status" value="1"/>
</dbReference>
<dbReference type="InterPro" id="IPR003661">
    <property type="entry name" value="HisK_dim/P_dom"/>
</dbReference>
<dbReference type="InterPro" id="IPR005467">
    <property type="entry name" value="His_kinase_dom"/>
</dbReference>
<accession>A0A315E6J1</accession>
<feature type="transmembrane region" description="Helical" evidence="4">
    <location>
        <begin position="6"/>
        <end position="27"/>
    </location>
</feature>
<dbReference type="PANTHER" id="PTHR43065">
    <property type="entry name" value="SENSOR HISTIDINE KINASE"/>
    <property type="match status" value="1"/>
</dbReference>
<feature type="transmembrane region" description="Helical" evidence="4">
    <location>
        <begin position="159"/>
        <end position="180"/>
    </location>
</feature>
<sequence length="494" mass="53959">MNIDVQTIFWMDAFLYLMLHAAIWYGMARYRSGLVALWSVSGLFSALGVWVLGCRGIFPTDAVVFWGVLFMALGNLGRQAALRSLDGPADRHWLWGMGLFNGVYLLATYGFYFSGGTEDGVILLFYGFYTLNCLEYVVSGRRIAATHDPFGSRAVQSAGWLLVGSLGVKTATLLGGWGAVDLYEMSWDQAVVFGGQFVAITMLSVGFMQIFVDQMHKAQIQAEQGLAREQERSALLQQHSEDLSVLLSEREEIIRQLTLSNKSAGMGALVASIAHELNQPLTTIVLKTELIEAHLRKKGDPAVAEAEANKLAALIRDDTRHAAAIIRTLRSMFATGKGEFERMDLAALVQDVIDIVRARAERCEIELDVDLKTPLPLTGDVTQLQQVVLNLLNNAIDALVEKPGQPSRIGVTGVLRPGFVDLKISDNGCGIDPSQQADVFALFKTSKSQGMGVGLWLSQSIVASHRGLLDFESEAGKGTVFLLSLPSHEYVLVS</sequence>
<feature type="transmembrane region" description="Helical" evidence="4">
    <location>
        <begin position="93"/>
        <end position="114"/>
    </location>
</feature>
<proteinExistence type="predicted"/>
<keyword evidence="4" id="KW-0472">Membrane</keyword>
<feature type="transmembrane region" description="Helical" evidence="4">
    <location>
        <begin position="34"/>
        <end position="58"/>
    </location>
</feature>
<reference evidence="6 7" key="1">
    <citation type="submission" date="2017-04" db="EMBL/GenBank/DDBJ databases">
        <title>Unexpected and diverse lifestyles within the genus Limnohabitans.</title>
        <authorList>
            <person name="Kasalicky V."/>
            <person name="Mehrshad M."/>
            <person name="Andrei S.-A."/>
            <person name="Salcher M."/>
            <person name="Kratochvilova H."/>
            <person name="Simek K."/>
            <person name="Ghai R."/>
        </authorList>
    </citation>
    <scope>NUCLEOTIDE SEQUENCE [LARGE SCALE GENOMIC DNA]</scope>
    <source>
        <strain evidence="6 7">II-B4</strain>
    </source>
</reference>
<dbReference type="OrthoDB" id="8872837at2"/>